<dbReference type="EMBL" id="GL380023">
    <property type="protein sequence ID" value="EGT42985.1"/>
    <property type="molecule type" value="Genomic_DNA"/>
</dbReference>
<dbReference type="Gene3D" id="3.30.420.10">
    <property type="entry name" value="Ribonuclease H-like superfamily/Ribonuclease H"/>
    <property type="match status" value="1"/>
</dbReference>
<dbReference type="STRING" id="135651.G0P2B3"/>
<dbReference type="HOGENOM" id="CLU_1788529_0_0_1"/>
<dbReference type="GO" id="GO:0003676">
    <property type="term" value="F:nucleic acid binding"/>
    <property type="evidence" value="ECO:0007669"/>
    <property type="project" value="InterPro"/>
</dbReference>
<protein>
    <recommendedName>
        <fullName evidence="1">RNase H type-1 domain-containing protein</fullName>
    </recommendedName>
</protein>
<feature type="domain" description="RNase H type-1" evidence="1">
    <location>
        <begin position="6"/>
        <end position="88"/>
    </location>
</feature>
<evidence type="ECO:0000313" key="2">
    <source>
        <dbReference type="EMBL" id="EGT42985.1"/>
    </source>
</evidence>
<dbReference type="InterPro" id="IPR036397">
    <property type="entry name" value="RNaseH_sf"/>
</dbReference>
<name>G0P2B3_CAEBE</name>
<gene>
    <name evidence="2" type="ORF">CAEBREN_01565</name>
</gene>
<organism evidence="3">
    <name type="scientific">Caenorhabditis brenneri</name>
    <name type="common">Nematode worm</name>
    <dbReference type="NCBI Taxonomy" id="135651"/>
    <lineage>
        <taxon>Eukaryota</taxon>
        <taxon>Metazoa</taxon>
        <taxon>Ecdysozoa</taxon>
        <taxon>Nematoda</taxon>
        <taxon>Chromadorea</taxon>
        <taxon>Rhabditida</taxon>
        <taxon>Rhabditina</taxon>
        <taxon>Rhabditomorpha</taxon>
        <taxon>Rhabditoidea</taxon>
        <taxon>Rhabditidae</taxon>
        <taxon>Peloderinae</taxon>
        <taxon>Caenorhabditis</taxon>
    </lineage>
</organism>
<evidence type="ECO:0000313" key="3">
    <source>
        <dbReference type="Proteomes" id="UP000008068"/>
    </source>
</evidence>
<dbReference type="SUPFAM" id="SSF53098">
    <property type="entry name" value="Ribonuclease H-like"/>
    <property type="match status" value="1"/>
</dbReference>
<dbReference type="AlphaFoldDB" id="G0P2B3"/>
<dbReference type="eggNOG" id="KOG3585">
    <property type="taxonomic scope" value="Eukaryota"/>
</dbReference>
<sequence length="145" mass="16211">MSSSKTAVVYTSGYSTLEGLSEGKTTFSVYWGVDHMNNYEASVEGYYDINYAELYAAQNAVKTAAKQKYSKIIIRTGSRFVYDLIKNSANFANAPTEILHLVQSIHDFKRQVIVNVELEANEASGGVYEHQVAERVTADKENKHD</sequence>
<dbReference type="InParanoid" id="G0P2B3"/>
<dbReference type="GO" id="GO:0004523">
    <property type="term" value="F:RNA-DNA hybrid ribonuclease activity"/>
    <property type="evidence" value="ECO:0007669"/>
    <property type="project" value="InterPro"/>
</dbReference>
<keyword evidence="3" id="KW-1185">Reference proteome</keyword>
<dbReference type="InterPro" id="IPR012337">
    <property type="entry name" value="RNaseH-like_sf"/>
</dbReference>
<dbReference type="OrthoDB" id="5811845at2759"/>
<proteinExistence type="predicted"/>
<dbReference type="Proteomes" id="UP000008068">
    <property type="component" value="Unassembled WGS sequence"/>
</dbReference>
<accession>G0P2B3</accession>
<dbReference type="Pfam" id="PF00075">
    <property type="entry name" value="RNase_H"/>
    <property type="match status" value="1"/>
</dbReference>
<dbReference type="OMA" id="WGIDHIN"/>
<evidence type="ECO:0000259" key="1">
    <source>
        <dbReference type="Pfam" id="PF00075"/>
    </source>
</evidence>
<dbReference type="InterPro" id="IPR002156">
    <property type="entry name" value="RNaseH_domain"/>
</dbReference>
<reference evidence="3" key="1">
    <citation type="submission" date="2011-07" db="EMBL/GenBank/DDBJ databases">
        <authorList>
            <consortium name="Caenorhabditis brenneri Sequencing and Analysis Consortium"/>
            <person name="Wilson R.K."/>
        </authorList>
    </citation>
    <scope>NUCLEOTIDE SEQUENCE [LARGE SCALE GENOMIC DNA]</scope>
    <source>
        <strain evidence="3">PB2801</strain>
    </source>
</reference>